<comment type="caution">
    <text evidence="6">The sequence shown here is derived from an EMBL/GenBank/DDBJ whole genome shotgun (WGS) entry which is preliminary data.</text>
</comment>
<dbReference type="InterPro" id="IPR050118">
    <property type="entry name" value="Pur/Pyrimidine_PRTase"/>
</dbReference>
<reference evidence="6" key="1">
    <citation type="submission" date="2019-08" db="EMBL/GenBank/DDBJ databases">
        <authorList>
            <person name="Kucharzyk K."/>
            <person name="Murdoch R.W."/>
            <person name="Higgins S."/>
            <person name="Loffler F."/>
        </authorList>
    </citation>
    <scope>NUCLEOTIDE SEQUENCE</scope>
</reference>
<keyword evidence="2 6" id="KW-0328">Glycosyltransferase</keyword>
<organism evidence="6">
    <name type="scientific">bioreactor metagenome</name>
    <dbReference type="NCBI Taxonomy" id="1076179"/>
    <lineage>
        <taxon>unclassified sequences</taxon>
        <taxon>metagenomes</taxon>
        <taxon>ecological metagenomes</taxon>
    </lineage>
</organism>
<evidence type="ECO:0000256" key="2">
    <source>
        <dbReference type="ARBA" id="ARBA00022676"/>
    </source>
</evidence>
<dbReference type="GO" id="GO:0046110">
    <property type="term" value="P:xanthine metabolic process"/>
    <property type="evidence" value="ECO:0007669"/>
    <property type="project" value="InterPro"/>
</dbReference>
<dbReference type="Gene3D" id="3.40.50.2020">
    <property type="match status" value="1"/>
</dbReference>
<feature type="domain" description="Phosphoribosyltransferase" evidence="5">
    <location>
        <begin position="16"/>
        <end position="122"/>
    </location>
</feature>
<evidence type="ECO:0000256" key="3">
    <source>
        <dbReference type="ARBA" id="ARBA00022679"/>
    </source>
</evidence>
<sequence length="154" mass="16875">MQMGAEFAQRFEGCDIDKVLTIESSGIAVALATALKFNVPLVFARKKKSILMNEECYSTEVFSYTKKETSNITVLKKFLPAGERILIIDDFLASGEAALGLANLVRQAGCEVVGIGIVIEKSFQSGADKLRQANYRLESLVRIASLDDCKVTFL</sequence>
<dbReference type="InterPro" id="IPR000836">
    <property type="entry name" value="PRTase_dom"/>
</dbReference>
<name>A0A645GE73_9ZZZZ</name>
<protein>
    <submittedName>
        <fullName evidence="6">Xanthine phosphoribosyltransferase</fullName>
        <ecNumber evidence="6">2.4.2.22</ecNumber>
    </submittedName>
</protein>
<dbReference type="PANTHER" id="PTHR43864:SF1">
    <property type="entry name" value="XANTHINE PHOSPHORIBOSYLTRANSFERASE"/>
    <property type="match status" value="1"/>
</dbReference>
<dbReference type="AlphaFoldDB" id="A0A645GE73"/>
<keyword evidence="4" id="KW-0660">Purine salvage</keyword>
<dbReference type="EC" id="2.4.2.22" evidence="6"/>
<keyword evidence="3 6" id="KW-0808">Transferase</keyword>
<dbReference type="PANTHER" id="PTHR43864">
    <property type="entry name" value="HYPOXANTHINE/GUANINE PHOSPHORIBOSYLTRANSFERASE"/>
    <property type="match status" value="1"/>
</dbReference>
<dbReference type="SUPFAM" id="SSF53271">
    <property type="entry name" value="PRTase-like"/>
    <property type="match status" value="1"/>
</dbReference>
<dbReference type="Pfam" id="PF00156">
    <property type="entry name" value="Pribosyltran"/>
    <property type="match status" value="1"/>
</dbReference>
<dbReference type="NCBIfam" id="NF006671">
    <property type="entry name" value="PRK09219.1"/>
    <property type="match status" value="1"/>
</dbReference>
<dbReference type="GO" id="GO:0006166">
    <property type="term" value="P:purine ribonucleoside salvage"/>
    <property type="evidence" value="ECO:0007669"/>
    <property type="project" value="UniProtKB-KW"/>
</dbReference>
<gene>
    <name evidence="6" type="primary">xpt_16</name>
    <name evidence="6" type="ORF">SDC9_172382</name>
</gene>
<evidence type="ECO:0000313" key="6">
    <source>
        <dbReference type="EMBL" id="MPN24975.1"/>
    </source>
</evidence>
<dbReference type="GO" id="GO:0000310">
    <property type="term" value="F:xanthine phosphoribosyltransferase activity"/>
    <property type="evidence" value="ECO:0007669"/>
    <property type="project" value="UniProtKB-EC"/>
</dbReference>
<proteinExistence type="predicted"/>
<dbReference type="InterPro" id="IPR010079">
    <property type="entry name" value="Xanthine_PRibTrfase"/>
</dbReference>
<accession>A0A645GE73</accession>
<dbReference type="NCBIfam" id="TIGR01744">
    <property type="entry name" value="XPRTase"/>
    <property type="match status" value="1"/>
</dbReference>
<dbReference type="EMBL" id="VSSQ01073997">
    <property type="protein sequence ID" value="MPN24975.1"/>
    <property type="molecule type" value="Genomic_DNA"/>
</dbReference>
<keyword evidence="1" id="KW-0963">Cytoplasm</keyword>
<evidence type="ECO:0000256" key="1">
    <source>
        <dbReference type="ARBA" id="ARBA00022490"/>
    </source>
</evidence>
<dbReference type="InterPro" id="IPR029057">
    <property type="entry name" value="PRTase-like"/>
</dbReference>
<evidence type="ECO:0000256" key="4">
    <source>
        <dbReference type="ARBA" id="ARBA00022726"/>
    </source>
</evidence>
<dbReference type="CDD" id="cd06223">
    <property type="entry name" value="PRTases_typeI"/>
    <property type="match status" value="1"/>
</dbReference>
<evidence type="ECO:0000259" key="5">
    <source>
        <dbReference type="Pfam" id="PF00156"/>
    </source>
</evidence>